<dbReference type="AlphaFoldDB" id="A0A2T6ZS48"/>
<accession>A0A2T6ZS48</accession>
<protein>
    <submittedName>
        <fullName evidence="1">Uncharacterized protein</fullName>
    </submittedName>
</protein>
<sequence length="214" mass="24357">MAFYAIPSVDHQKDVPIRVFSMALLSLLKGKSLCQWFFDVWKALTLKPDSGSVRHAITEPLTTALYTIPSVNRQKNVPIRVFSIALLSLLKGESLYQVFLHIWKVLTLKPDSERFRDAIMESFNDGILCHPVYPPPKGHPHTSILYETTESSERWSLFQDFLTIRKALTLKPNCGRVRHAITEPFDDSVLCHLICPLPKDVPIQAFSMALQILL</sequence>
<reference evidence="1 2" key="1">
    <citation type="submission" date="2017-04" db="EMBL/GenBank/DDBJ databases">
        <title>Draft genome sequence of Tuber borchii Vittad., a whitish edible truffle.</title>
        <authorList>
            <consortium name="DOE Joint Genome Institute"/>
            <person name="Murat C."/>
            <person name="Kuo A."/>
            <person name="Barry K.W."/>
            <person name="Clum A."/>
            <person name="Dockter R.B."/>
            <person name="Fauchery L."/>
            <person name="Iotti M."/>
            <person name="Kohler A."/>
            <person name="Labutti K."/>
            <person name="Lindquist E.A."/>
            <person name="Lipzen A."/>
            <person name="Ohm R.A."/>
            <person name="Wang M."/>
            <person name="Grigoriev I.V."/>
            <person name="Zambonelli A."/>
            <person name="Martin F.M."/>
        </authorList>
    </citation>
    <scope>NUCLEOTIDE SEQUENCE [LARGE SCALE GENOMIC DNA]</scope>
    <source>
        <strain evidence="1 2">Tbo3840</strain>
    </source>
</reference>
<keyword evidence="2" id="KW-1185">Reference proteome</keyword>
<evidence type="ECO:0000313" key="2">
    <source>
        <dbReference type="Proteomes" id="UP000244722"/>
    </source>
</evidence>
<name>A0A2T6ZS48_TUBBO</name>
<comment type="caution">
    <text evidence="1">The sequence shown here is derived from an EMBL/GenBank/DDBJ whole genome shotgun (WGS) entry which is preliminary data.</text>
</comment>
<organism evidence="1 2">
    <name type="scientific">Tuber borchii</name>
    <name type="common">White truffle</name>
    <dbReference type="NCBI Taxonomy" id="42251"/>
    <lineage>
        <taxon>Eukaryota</taxon>
        <taxon>Fungi</taxon>
        <taxon>Dikarya</taxon>
        <taxon>Ascomycota</taxon>
        <taxon>Pezizomycotina</taxon>
        <taxon>Pezizomycetes</taxon>
        <taxon>Pezizales</taxon>
        <taxon>Tuberaceae</taxon>
        <taxon>Tuber</taxon>
    </lineage>
</organism>
<dbReference type="Proteomes" id="UP000244722">
    <property type="component" value="Unassembled WGS sequence"/>
</dbReference>
<evidence type="ECO:0000313" key="1">
    <source>
        <dbReference type="EMBL" id="PUU78311.1"/>
    </source>
</evidence>
<gene>
    <name evidence="1" type="ORF">B9Z19DRAFT_1126954</name>
</gene>
<dbReference type="EMBL" id="NESQ01000123">
    <property type="protein sequence ID" value="PUU78311.1"/>
    <property type="molecule type" value="Genomic_DNA"/>
</dbReference>
<proteinExistence type="predicted"/>